<evidence type="ECO:0000313" key="3">
    <source>
        <dbReference type="Proteomes" id="UP001610444"/>
    </source>
</evidence>
<dbReference type="GeneID" id="98158872"/>
<protein>
    <submittedName>
        <fullName evidence="2">Cytochrome P450</fullName>
    </submittedName>
</protein>
<dbReference type="PANTHER" id="PTHR24305:SF222">
    <property type="entry name" value="CYTOCHROME P450 MONOOXYGENASE STCS"/>
    <property type="match status" value="1"/>
</dbReference>
<dbReference type="PRINTS" id="PR00463">
    <property type="entry name" value="EP450I"/>
</dbReference>
<dbReference type="InterPro" id="IPR001128">
    <property type="entry name" value="Cyt_P450"/>
</dbReference>
<gene>
    <name evidence="2" type="ORF">BJX68DRAFT_259530</name>
</gene>
<comment type="caution">
    <text evidence="2">The sequence shown here is derived from an EMBL/GenBank/DDBJ whole genome shotgun (WGS) entry which is preliminary data.</text>
</comment>
<dbReference type="EMBL" id="JBFXLR010000095">
    <property type="protein sequence ID" value="KAL2837602.1"/>
    <property type="molecule type" value="Genomic_DNA"/>
</dbReference>
<dbReference type="InterPro" id="IPR002401">
    <property type="entry name" value="Cyt_P450_E_grp-I"/>
</dbReference>
<keyword evidence="3" id="KW-1185">Reference proteome</keyword>
<dbReference type="RefSeq" id="XP_070892615.1">
    <property type="nucleotide sequence ID" value="XM_071043708.1"/>
</dbReference>
<name>A0ABR4JCY5_9EURO</name>
<evidence type="ECO:0000313" key="2">
    <source>
        <dbReference type="EMBL" id="KAL2837602.1"/>
    </source>
</evidence>
<dbReference type="PRINTS" id="PR00385">
    <property type="entry name" value="P450"/>
</dbReference>
<organism evidence="2 3">
    <name type="scientific">Aspergillus pseudodeflectus</name>
    <dbReference type="NCBI Taxonomy" id="176178"/>
    <lineage>
        <taxon>Eukaryota</taxon>
        <taxon>Fungi</taxon>
        <taxon>Dikarya</taxon>
        <taxon>Ascomycota</taxon>
        <taxon>Pezizomycotina</taxon>
        <taxon>Eurotiomycetes</taxon>
        <taxon>Eurotiomycetidae</taxon>
        <taxon>Eurotiales</taxon>
        <taxon>Aspergillaceae</taxon>
        <taxon>Aspergillus</taxon>
        <taxon>Aspergillus subgen. Nidulantes</taxon>
    </lineage>
</organism>
<sequence length="550" mass="61362">MLTATIVVVCSGLVIFGLARLRFVRFTQYAHIPGPATSLVWGHLKLIFQLIRQDPSKHFHVFAEYAIHSLIKRQSDDTGLMLLDLRPAFYPIAVIYSHDLAEQISKATPQFKYSVPKAPLQDMIGHVIGRDSFLTNNGELWRDTRKMFNAAFAPNHLASFIPPILEKIQVFLRALDANARSGDEFELGERCTLLTFDVIGRVILNIDLKTQGKASEQHVVVRCFMELLANLPTFPQIEWVLSPRKYRRRMQITQTIESSLESIIQQKFEKLHGDKAYGDGPATSDRSVLSLALEGVDSLTPKAIRTSMDSIRTFLFAGYDTTSVLLQWAFYELSRTPRALAALRDELDRVLGPNADPSAAANAIAANEAKLSQLVYLTAVIKETLRLHPPAGTSRFAEPGSEFHLQTSRGPLRVDGAILYLNHFSIQRDPTVYGESAETWVPERWLQTEGASEGFAAGAWRPFERGPRGCIGQELAMLEARLVLAMAVRRYDFVKVGLGATADGDGHGGARIDENGQYVSSEPLYDTFNLSAKPVDGTRMRVEFRQARVD</sequence>
<dbReference type="Pfam" id="PF00067">
    <property type="entry name" value="p450"/>
    <property type="match status" value="1"/>
</dbReference>
<evidence type="ECO:0000256" key="1">
    <source>
        <dbReference type="ARBA" id="ARBA00010617"/>
    </source>
</evidence>
<dbReference type="SUPFAM" id="SSF48264">
    <property type="entry name" value="Cytochrome P450"/>
    <property type="match status" value="1"/>
</dbReference>
<proteinExistence type="inferred from homology"/>
<dbReference type="InterPro" id="IPR036396">
    <property type="entry name" value="Cyt_P450_sf"/>
</dbReference>
<dbReference type="Gene3D" id="1.10.630.10">
    <property type="entry name" value="Cytochrome P450"/>
    <property type="match status" value="1"/>
</dbReference>
<dbReference type="PANTHER" id="PTHR24305">
    <property type="entry name" value="CYTOCHROME P450"/>
    <property type="match status" value="1"/>
</dbReference>
<dbReference type="InterPro" id="IPR050121">
    <property type="entry name" value="Cytochrome_P450_monoxygenase"/>
</dbReference>
<dbReference type="CDD" id="cd11051">
    <property type="entry name" value="CYP59-like"/>
    <property type="match status" value="1"/>
</dbReference>
<dbReference type="Proteomes" id="UP001610444">
    <property type="component" value="Unassembled WGS sequence"/>
</dbReference>
<reference evidence="2 3" key="1">
    <citation type="submission" date="2024-07" db="EMBL/GenBank/DDBJ databases">
        <title>Section-level genome sequencing and comparative genomics of Aspergillus sections Usti and Cavernicolus.</title>
        <authorList>
            <consortium name="Lawrence Berkeley National Laboratory"/>
            <person name="Nybo J.L."/>
            <person name="Vesth T.C."/>
            <person name="Theobald S."/>
            <person name="Frisvad J.C."/>
            <person name="Larsen T.O."/>
            <person name="Kjaerboelling I."/>
            <person name="Rothschild-Mancinelli K."/>
            <person name="Lyhne E.K."/>
            <person name="Kogle M.E."/>
            <person name="Barry K."/>
            <person name="Clum A."/>
            <person name="Na H."/>
            <person name="Ledsgaard L."/>
            <person name="Lin J."/>
            <person name="Lipzen A."/>
            <person name="Kuo A."/>
            <person name="Riley R."/>
            <person name="Mondo S."/>
            <person name="LaButti K."/>
            <person name="Haridas S."/>
            <person name="Pangalinan J."/>
            <person name="Salamov A.A."/>
            <person name="Simmons B.A."/>
            <person name="Magnuson J.K."/>
            <person name="Chen J."/>
            <person name="Drula E."/>
            <person name="Henrissat B."/>
            <person name="Wiebenga A."/>
            <person name="Lubbers R.J."/>
            <person name="Gomes A.C."/>
            <person name="Macurrencykelacurrency M.R."/>
            <person name="Stajich J."/>
            <person name="Grigoriev I.V."/>
            <person name="Mortensen U.H."/>
            <person name="De vries R.P."/>
            <person name="Baker S.E."/>
            <person name="Andersen M.R."/>
        </authorList>
    </citation>
    <scope>NUCLEOTIDE SEQUENCE [LARGE SCALE GENOMIC DNA]</scope>
    <source>
        <strain evidence="2 3">CBS 756.74</strain>
    </source>
</reference>
<accession>A0ABR4JCY5</accession>
<comment type="similarity">
    <text evidence="1">Belongs to the cytochrome P450 family.</text>
</comment>